<dbReference type="AlphaFoldDB" id="A0A941IAI7"/>
<gene>
    <name evidence="6" type="ORF">KCX74_18270</name>
</gene>
<name>A0A941IAI7_9BACI</name>
<comment type="caution">
    <text evidence="6">The sequence shown here is derived from an EMBL/GenBank/DDBJ whole genome shotgun (WGS) entry which is preliminary data.</text>
</comment>
<dbReference type="Gene3D" id="3.40.50.150">
    <property type="entry name" value="Vaccinia Virus protein VP39"/>
    <property type="match status" value="1"/>
</dbReference>
<protein>
    <recommendedName>
        <fullName evidence="4">Uncharacterized methyltransferase KCX74_18270</fullName>
        <ecNumber evidence="4">2.1.1.-</ecNumber>
    </recommendedName>
</protein>
<accession>A0A941IAI7</accession>
<sequence>MGREFLSIFDDWANTYDLSVAGVDQQYAAVFSNYDKILDEVVEHSEGNVLEFGVGTGNLSKKLIEAGHSFIGVEPSLAMREIAKEKLGDVEILDGDFLSFPVISESINTIVSTYAFHHLTDKEKEVAISNFSQMLPKDGRIVFGDTIFQSDQAKEQMIEQAKRQGYLDLADDLQREYYPTITVLKNIFTLYNFNIAFHQMNDFVWLLLAKKN</sequence>
<evidence type="ECO:0000256" key="1">
    <source>
        <dbReference type="ARBA" id="ARBA00022603"/>
    </source>
</evidence>
<evidence type="ECO:0000313" key="6">
    <source>
        <dbReference type="EMBL" id="MBR7797974.1"/>
    </source>
</evidence>
<dbReference type="InterPro" id="IPR041698">
    <property type="entry name" value="Methyltransf_25"/>
</dbReference>
<proteinExistence type="inferred from homology"/>
<evidence type="ECO:0000313" key="7">
    <source>
        <dbReference type="Proteomes" id="UP000675284"/>
    </source>
</evidence>
<evidence type="ECO:0000256" key="3">
    <source>
        <dbReference type="ARBA" id="ARBA00022691"/>
    </source>
</evidence>
<dbReference type="CDD" id="cd02440">
    <property type="entry name" value="AdoMet_MTases"/>
    <property type="match status" value="1"/>
</dbReference>
<keyword evidence="2 4" id="KW-0808">Transferase</keyword>
<dbReference type="InterPro" id="IPR023553">
    <property type="entry name" value="Uncharacterised_MeTfrase_YrrT"/>
</dbReference>
<keyword evidence="7" id="KW-1185">Reference proteome</keyword>
<dbReference type="SUPFAM" id="SSF53335">
    <property type="entry name" value="S-adenosyl-L-methionine-dependent methyltransferases"/>
    <property type="match status" value="1"/>
</dbReference>
<dbReference type="InterPro" id="IPR029063">
    <property type="entry name" value="SAM-dependent_MTases_sf"/>
</dbReference>
<keyword evidence="1 4" id="KW-0489">Methyltransferase</keyword>
<feature type="binding site" evidence="4">
    <location>
        <position position="74"/>
    </location>
    <ligand>
        <name>S-adenosyl-L-methionine</name>
        <dbReference type="ChEBI" id="CHEBI:59789"/>
    </ligand>
</feature>
<reference evidence="6" key="1">
    <citation type="submission" date="2021-04" db="EMBL/GenBank/DDBJ databases">
        <title>Isolation and polyphasic classification of algal microorganism.</title>
        <authorList>
            <person name="Wang S."/>
        </authorList>
    </citation>
    <scope>NUCLEOTIDE SEQUENCE</scope>
    <source>
        <strain evidence="6">720a</strain>
    </source>
</reference>
<organism evidence="6 7">
    <name type="scientific">Virgibacillus salarius</name>
    <dbReference type="NCBI Taxonomy" id="447199"/>
    <lineage>
        <taxon>Bacteria</taxon>
        <taxon>Bacillati</taxon>
        <taxon>Bacillota</taxon>
        <taxon>Bacilli</taxon>
        <taxon>Bacillales</taxon>
        <taxon>Bacillaceae</taxon>
        <taxon>Virgibacillus</taxon>
    </lineage>
</organism>
<dbReference type="GO" id="GO:0032259">
    <property type="term" value="P:methylation"/>
    <property type="evidence" value="ECO:0007669"/>
    <property type="project" value="UniProtKB-KW"/>
</dbReference>
<evidence type="ECO:0000256" key="2">
    <source>
        <dbReference type="ARBA" id="ARBA00022679"/>
    </source>
</evidence>
<comment type="function">
    <text evidence="4">Could be a S-adenosyl-L-methionine-dependent methyltransferase.</text>
</comment>
<dbReference type="GO" id="GO:0008757">
    <property type="term" value="F:S-adenosylmethionine-dependent methyltransferase activity"/>
    <property type="evidence" value="ECO:0007669"/>
    <property type="project" value="UniProtKB-UniRule"/>
</dbReference>
<feature type="binding site" evidence="4">
    <location>
        <position position="53"/>
    </location>
    <ligand>
        <name>S-adenosyl-L-methionine</name>
        <dbReference type="ChEBI" id="CHEBI:59789"/>
    </ligand>
</feature>
<dbReference type="Proteomes" id="UP000675284">
    <property type="component" value="Unassembled WGS sequence"/>
</dbReference>
<dbReference type="PANTHER" id="PTHR43861">
    <property type="entry name" value="TRANS-ACONITATE 2-METHYLTRANSFERASE-RELATED"/>
    <property type="match status" value="1"/>
</dbReference>
<keyword evidence="3 4" id="KW-0949">S-adenosyl-L-methionine</keyword>
<comment type="similarity">
    <text evidence="4">Belongs to the methyltransferase superfamily. YrrT family.</text>
</comment>
<feature type="domain" description="Methyltransferase" evidence="5">
    <location>
        <begin position="49"/>
        <end position="139"/>
    </location>
</feature>
<evidence type="ECO:0000256" key="4">
    <source>
        <dbReference type="HAMAP-Rule" id="MF_02100"/>
    </source>
</evidence>
<dbReference type="RefSeq" id="WP_026679651.1">
    <property type="nucleotide sequence ID" value="NZ_JAGSOT010000079.1"/>
</dbReference>
<feature type="binding site" evidence="4">
    <location>
        <position position="96"/>
    </location>
    <ligand>
        <name>S-adenosyl-L-methionine</name>
        <dbReference type="ChEBI" id="CHEBI:59789"/>
    </ligand>
</feature>
<evidence type="ECO:0000259" key="5">
    <source>
        <dbReference type="Pfam" id="PF13649"/>
    </source>
</evidence>
<dbReference type="Pfam" id="PF13649">
    <property type="entry name" value="Methyltransf_25"/>
    <property type="match status" value="1"/>
</dbReference>
<dbReference type="EC" id="2.1.1.-" evidence="4"/>
<dbReference type="HAMAP" id="MF_02100">
    <property type="entry name" value="Methyltr_YrrT"/>
    <property type="match status" value="1"/>
</dbReference>
<dbReference type="EMBL" id="JAGSOT010000079">
    <property type="protein sequence ID" value="MBR7797974.1"/>
    <property type="molecule type" value="Genomic_DNA"/>
</dbReference>